<feature type="transmembrane region" description="Helical" evidence="1">
    <location>
        <begin position="209"/>
        <end position="225"/>
    </location>
</feature>
<keyword evidence="3" id="KW-1185">Reference proteome</keyword>
<organism evidence="2 3">
    <name type="scientific">Streptomyces lomondensis</name>
    <dbReference type="NCBI Taxonomy" id="68229"/>
    <lineage>
        <taxon>Bacteria</taxon>
        <taxon>Bacillati</taxon>
        <taxon>Actinomycetota</taxon>
        <taxon>Actinomycetes</taxon>
        <taxon>Kitasatosporales</taxon>
        <taxon>Streptomycetaceae</taxon>
        <taxon>Streptomyces</taxon>
    </lineage>
</organism>
<comment type="caution">
    <text evidence="2">The sequence shown here is derived from an EMBL/GenBank/DDBJ whole genome shotgun (WGS) entry which is preliminary data.</text>
</comment>
<keyword evidence="1" id="KW-1133">Transmembrane helix</keyword>
<dbReference type="Proteomes" id="UP000617743">
    <property type="component" value="Unassembled WGS sequence"/>
</dbReference>
<evidence type="ECO:0008006" key="4">
    <source>
        <dbReference type="Google" id="ProtNLM"/>
    </source>
</evidence>
<dbReference type="EMBL" id="BMWC01000002">
    <property type="protein sequence ID" value="GGW92240.1"/>
    <property type="molecule type" value="Genomic_DNA"/>
</dbReference>
<reference evidence="3" key="1">
    <citation type="journal article" date="2019" name="Int. J. Syst. Evol. Microbiol.">
        <title>The Global Catalogue of Microorganisms (GCM) 10K type strain sequencing project: providing services to taxonomists for standard genome sequencing and annotation.</title>
        <authorList>
            <consortium name="The Broad Institute Genomics Platform"/>
            <consortium name="The Broad Institute Genome Sequencing Center for Infectious Disease"/>
            <person name="Wu L."/>
            <person name="Ma J."/>
        </authorList>
    </citation>
    <scope>NUCLEOTIDE SEQUENCE [LARGE SCALE GENOMIC DNA]</scope>
    <source>
        <strain evidence="3">JCM 4866</strain>
    </source>
</reference>
<keyword evidence="1" id="KW-0472">Membrane</keyword>
<evidence type="ECO:0000313" key="2">
    <source>
        <dbReference type="EMBL" id="GGW92240.1"/>
    </source>
</evidence>
<protein>
    <recommendedName>
        <fullName evidence="4">PH domain-containing protein</fullName>
    </recommendedName>
</protein>
<feature type="transmembrane region" description="Helical" evidence="1">
    <location>
        <begin position="231"/>
        <end position="254"/>
    </location>
</feature>
<evidence type="ECO:0000313" key="3">
    <source>
        <dbReference type="Proteomes" id="UP000617743"/>
    </source>
</evidence>
<sequence>MFGWFVAVVTAFSADLVWAMPVAACALLLIPASDGVVRIAAWWRNRRSNLFAGALMFRPSSGAGATRRFLRTASVRVLPYDVVLTNTVGEERWLGRAGAHGVARVVRLVASTTGEPLAVEFRDRNGDARALLPWKHWFEGQQGQDRWAELKAALAVPVADEKLRIAENASVWWQGHMLGADVRKMSPMEAEEARKETDWYRSVIGRNELLALPLFSAVLLAGLFSDELPAFLAGLLSALTIAAALVPAVASALVSRFSYDKVIEKAEANV</sequence>
<feature type="transmembrane region" description="Helical" evidence="1">
    <location>
        <begin position="6"/>
        <end position="30"/>
    </location>
</feature>
<proteinExistence type="predicted"/>
<keyword evidence="1" id="KW-0812">Transmembrane</keyword>
<name>A0ABQ2X1Q8_9ACTN</name>
<accession>A0ABQ2X1Q8</accession>
<evidence type="ECO:0000256" key="1">
    <source>
        <dbReference type="SAM" id="Phobius"/>
    </source>
</evidence>
<gene>
    <name evidence="2" type="ORF">GCM10010383_22640</name>
</gene>